<dbReference type="AlphaFoldDB" id="A0A0Q9X860"/>
<evidence type="ECO:0000256" key="5">
    <source>
        <dbReference type="SAM" id="Phobius"/>
    </source>
</evidence>
<dbReference type="InParanoid" id="A0A0Q9X860"/>
<evidence type="ECO:0000259" key="6">
    <source>
        <dbReference type="Pfam" id="PF08510"/>
    </source>
</evidence>
<dbReference type="OrthoDB" id="690928at2759"/>
<name>A0A0Q9X860_DROWI</name>
<dbReference type="Pfam" id="PF08510">
    <property type="entry name" value="PIG-P"/>
    <property type="match status" value="1"/>
</dbReference>
<dbReference type="EMBL" id="CH964272">
    <property type="protein sequence ID" value="KRG00179.1"/>
    <property type="molecule type" value="Genomic_DNA"/>
</dbReference>
<sequence>MPEHSPAPTPHRAIYGFAFYLLFTVLFIVYVAWAFIPLELGLHSYLPDKYFAVFIPFLILVFAWFFAFLIYPAINLSLTVNVDSIASIVAPKLVLPKGEEFSDWSQLKQDKENSNKSKIRKDPINCNLCGTIHKPIDRSPIAPLRFMDLSDVNKAYH</sequence>
<accession>A0A0Q9X860</accession>
<protein>
    <recommendedName>
        <fullName evidence="6">PIG-P domain-containing protein</fullName>
    </recommendedName>
</protein>
<dbReference type="InterPro" id="IPR013717">
    <property type="entry name" value="PIG-P"/>
</dbReference>
<feature type="transmembrane region" description="Helical" evidence="5">
    <location>
        <begin position="50"/>
        <end position="74"/>
    </location>
</feature>
<gene>
    <name evidence="7" type="primary">Dwil\GK27656</name>
    <name evidence="7" type="ORF">Dwil_GK27656</name>
</gene>
<comment type="subcellular location">
    <subcellularLocation>
        <location evidence="1">Membrane</location>
        <topology evidence="1">Multi-pass membrane protein</topology>
    </subcellularLocation>
</comment>
<dbReference type="GO" id="GO:0006506">
    <property type="term" value="P:GPI anchor biosynthetic process"/>
    <property type="evidence" value="ECO:0007669"/>
    <property type="project" value="TreeGrafter"/>
</dbReference>
<reference evidence="7 8" key="1">
    <citation type="journal article" date="2007" name="Nature">
        <title>Evolution of genes and genomes on the Drosophila phylogeny.</title>
        <authorList>
            <consortium name="Drosophila 12 Genomes Consortium"/>
            <person name="Clark A.G."/>
            <person name="Eisen M.B."/>
            <person name="Smith D.R."/>
            <person name="Bergman C.M."/>
            <person name="Oliver B."/>
            <person name="Markow T.A."/>
            <person name="Kaufman T.C."/>
            <person name="Kellis M."/>
            <person name="Gelbart W."/>
            <person name="Iyer V.N."/>
            <person name="Pollard D.A."/>
            <person name="Sackton T.B."/>
            <person name="Larracuente A.M."/>
            <person name="Singh N.D."/>
            <person name="Abad J.P."/>
            <person name="Abt D.N."/>
            <person name="Adryan B."/>
            <person name="Aguade M."/>
            <person name="Akashi H."/>
            <person name="Anderson W.W."/>
            <person name="Aquadro C.F."/>
            <person name="Ardell D.H."/>
            <person name="Arguello R."/>
            <person name="Artieri C.G."/>
            <person name="Barbash D.A."/>
            <person name="Barker D."/>
            <person name="Barsanti P."/>
            <person name="Batterham P."/>
            <person name="Batzoglou S."/>
            <person name="Begun D."/>
            <person name="Bhutkar A."/>
            <person name="Blanco E."/>
            <person name="Bosak S.A."/>
            <person name="Bradley R.K."/>
            <person name="Brand A.D."/>
            <person name="Brent M.R."/>
            <person name="Brooks A.N."/>
            <person name="Brown R.H."/>
            <person name="Butlin R.K."/>
            <person name="Caggese C."/>
            <person name="Calvi B.R."/>
            <person name="Bernardo de Carvalho A."/>
            <person name="Caspi A."/>
            <person name="Castrezana S."/>
            <person name="Celniker S.E."/>
            <person name="Chang J.L."/>
            <person name="Chapple C."/>
            <person name="Chatterji S."/>
            <person name="Chinwalla A."/>
            <person name="Civetta A."/>
            <person name="Clifton S.W."/>
            <person name="Comeron J.M."/>
            <person name="Costello J.C."/>
            <person name="Coyne J.A."/>
            <person name="Daub J."/>
            <person name="David R.G."/>
            <person name="Delcher A.L."/>
            <person name="Delehaunty K."/>
            <person name="Do C.B."/>
            <person name="Ebling H."/>
            <person name="Edwards K."/>
            <person name="Eickbush T."/>
            <person name="Evans J.D."/>
            <person name="Filipski A."/>
            <person name="Findeiss S."/>
            <person name="Freyhult E."/>
            <person name="Fulton L."/>
            <person name="Fulton R."/>
            <person name="Garcia A.C."/>
            <person name="Gardiner A."/>
            <person name="Garfield D.A."/>
            <person name="Garvin B.E."/>
            <person name="Gibson G."/>
            <person name="Gilbert D."/>
            <person name="Gnerre S."/>
            <person name="Godfrey J."/>
            <person name="Good R."/>
            <person name="Gotea V."/>
            <person name="Gravely B."/>
            <person name="Greenberg A.J."/>
            <person name="Griffiths-Jones S."/>
            <person name="Gross S."/>
            <person name="Guigo R."/>
            <person name="Gustafson E.A."/>
            <person name="Haerty W."/>
            <person name="Hahn M.W."/>
            <person name="Halligan D.L."/>
            <person name="Halpern A.L."/>
            <person name="Halter G.M."/>
            <person name="Han M.V."/>
            <person name="Heger A."/>
            <person name="Hillier L."/>
            <person name="Hinrichs A.S."/>
            <person name="Holmes I."/>
            <person name="Hoskins R.A."/>
            <person name="Hubisz M.J."/>
            <person name="Hultmark D."/>
            <person name="Huntley M.A."/>
            <person name="Jaffe D.B."/>
            <person name="Jagadeeshan S."/>
            <person name="Jeck W.R."/>
            <person name="Johnson J."/>
            <person name="Jones C.D."/>
            <person name="Jordan W.C."/>
            <person name="Karpen G.H."/>
            <person name="Kataoka E."/>
            <person name="Keightley P.D."/>
            <person name="Kheradpour P."/>
            <person name="Kirkness E.F."/>
            <person name="Koerich L.B."/>
            <person name="Kristiansen K."/>
            <person name="Kudrna D."/>
            <person name="Kulathinal R.J."/>
            <person name="Kumar S."/>
            <person name="Kwok R."/>
            <person name="Lander E."/>
            <person name="Langley C.H."/>
            <person name="Lapoint R."/>
            <person name="Lazzaro B.P."/>
            <person name="Lee S.J."/>
            <person name="Levesque L."/>
            <person name="Li R."/>
            <person name="Lin C.F."/>
            <person name="Lin M.F."/>
            <person name="Lindblad-Toh K."/>
            <person name="Llopart A."/>
            <person name="Long M."/>
            <person name="Low L."/>
            <person name="Lozovsky E."/>
            <person name="Lu J."/>
            <person name="Luo M."/>
            <person name="Machado C.A."/>
            <person name="Makalowski W."/>
            <person name="Marzo M."/>
            <person name="Matsuda M."/>
            <person name="Matzkin L."/>
            <person name="McAllister B."/>
            <person name="McBride C.S."/>
            <person name="McKernan B."/>
            <person name="McKernan K."/>
            <person name="Mendez-Lago M."/>
            <person name="Minx P."/>
            <person name="Mollenhauer M.U."/>
            <person name="Montooth K."/>
            <person name="Mount S.M."/>
            <person name="Mu X."/>
            <person name="Myers E."/>
            <person name="Negre B."/>
            <person name="Newfeld S."/>
            <person name="Nielsen R."/>
            <person name="Noor M.A."/>
            <person name="O'Grady P."/>
            <person name="Pachter L."/>
            <person name="Papaceit M."/>
            <person name="Parisi M.J."/>
            <person name="Parisi M."/>
            <person name="Parts L."/>
            <person name="Pedersen J.S."/>
            <person name="Pesole G."/>
            <person name="Phillippy A.M."/>
            <person name="Ponting C.P."/>
            <person name="Pop M."/>
            <person name="Porcelli D."/>
            <person name="Powell J.R."/>
            <person name="Prohaska S."/>
            <person name="Pruitt K."/>
            <person name="Puig M."/>
            <person name="Quesneville H."/>
            <person name="Ram K.R."/>
            <person name="Rand D."/>
            <person name="Rasmussen M.D."/>
            <person name="Reed L.K."/>
            <person name="Reenan R."/>
            <person name="Reily A."/>
            <person name="Remington K.A."/>
            <person name="Rieger T.T."/>
            <person name="Ritchie M.G."/>
            <person name="Robin C."/>
            <person name="Rogers Y.H."/>
            <person name="Rohde C."/>
            <person name="Rozas J."/>
            <person name="Rubenfield M.J."/>
            <person name="Ruiz A."/>
            <person name="Russo S."/>
            <person name="Salzberg S.L."/>
            <person name="Sanchez-Gracia A."/>
            <person name="Saranga D.J."/>
            <person name="Sato H."/>
            <person name="Schaeffer S.W."/>
            <person name="Schatz M.C."/>
            <person name="Schlenke T."/>
            <person name="Schwartz R."/>
            <person name="Segarra C."/>
            <person name="Singh R.S."/>
            <person name="Sirot L."/>
            <person name="Sirota M."/>
            <person name="Sisneros N.B."/>
            <person name="Smith C.D."/>
            <person name="Smith T.F."/>
            <person name="Spieth J."/>
            <person name="Stage D.E."/>
            <person name="Stark A."/>
            <person name="Stephan W."/>
            <person name="Strausberg R.L."/>
            <person name="Strempel S."/>
            <person name="Sturgill D."/>
            <person name="Sutton G."/>
            <person name="Sutton G.G."/>
            <person name="Tao W."/>
            <person name="Teichmann S."/>
            <person name="Tobari Y.N."/>
            <person name="Tomimura Y."/>
            <person name="Tsolas J.M."/>
            <person name="Valente V.L."/>
            <person name="Venter E."/>
            <person name="Venter J.C."/>
            <person name="Vicario S."/>
            <person name="Vieira F.G."/>
            <person name="Vilella A.J."/>
            <person name="Villasante A."/>
            <person name="Walenz B."/>
            <person name="Wang J."/>
            <person name="Wasserman M."/>
            <person name="Watts T."/>
            <person name="Wilson D."/>
            <person name="Wilson R.K."/>
            <person name="Wing R.A."/>
            <person name="Wolfner M.F."/>
            <person name="Wong A."/>
            <person name="Wong G.K."/>
            <person name="Wu C.I."/>
            <person name="Wu G."/>
            <person name="Yamamoto D."/>
            <person name="Yang H.P."/>
            <person name="Yang S.P."/>
            <person name="Yorke J.A."/>
            <person name="Yoshida K."/>
            <person name="Zdobnov E."/>
            <person name="Zhang P."/>
            <person name="Zhang Y."/>
            <person name="Zimin A.V."/>
            <person name="Baldwin J."/>
            <person name="Abdouelleil A."/>
            <person name="Abdulkadir J."/>
            <person name="Abebe A."/>
            <person name="Abera B."/>
            <person name="Abreu J."/>
            <person name="Acer S.C."/>
            <person name="Aftuck L."/>
            <person name="Alexander A."/>
            <person name="An P."/>
            <person name="Anderson E."/>
            <person name="Anderson S."/>
            <person name="Arachi H."/>
            <person name="Azer M."/>
            <person name="Bachantsang P."/>
            <person name="Barry A."/>
            <person name="Bayul T."/>
            <person name="Berlin A."/>
            <person name="Bessette D."/>
            <person name="Bloom T."/>
            <person name="Blye J."/>
            <person name="Boguslavskiy L."/>
            <person name="Bonnet C."/>
            <person name="Boukhgalter B."/>
            <person name="Bourzgui I."/>
            <person name="Brown A."/>
            <person name="Cahill P."/>
            <person name="Channer S."/>
            <person name="Cheshatsang Y."/>
            <person name="Chuda L."/>
            <person name="Citroen M."/>
            <person name="Collymore A."/>
            <person name="Cooke P."/>
            <person name="Costello M."/>
            <person name="D'Aco K."/>
            <person name="Daza R."/>
            <person name="De Haan G."/>
            <person name="DeGray S."/>
            <person name="DeMaso C."/>
            <person name="Dhargay N."/>
            <person name="Dooley K."/>
            <person name="Dooley E."/>
            <person name="Doricent M."/>
            <person name="Dorje P."/>
            <person name="Dorjee K."/>
            <person name="Dupes A."/>
            <person name="Elong R."/>
            <person name="Falk J."/>
            <person name="Farina A."/>
            <person name="Faro S."/>
            <person name="Ferguson D."/>
            <person name="Fisher S."/>
            <person name="Foley C.D."/>
            <person name="Franke A."/>
            <person name="Friedrich D."/>
            <person name="Gadbois L."/>
            <person name="Gearin G."/>
            <person name="Gearin C.R."/>
            <person name="Giannoukos G."/>
            <person name="Goode T."/>
            <person name="Graham J."/>
            <person name="Grandbois E."/>
            <person name="Grewal S."/>
            <person name="Gyaltsen K."/>
            <person name="Hafez N."/>
            <person name="Hagos B."/>
            <person name="Hall J."/>
            <person name="Henson C."/>
            <person name="Hollinger A."/>
            <person name="Honan T."/>
            <person name="Huard M.D."/>
            <person name="Hughes L."/>
            <person name="Hurhula B."/>
            <person name="Husby M.E."/>
            <person name="Kamat A."/>
            <person name="Kanga B."/>
            <person name="Kashin S."/>
            <person name="Khazanovich D."/>
            <person name="Kisner P."/>
            <person name="Lance K."/>
            <person name="Lara M."/>
            <person name="Lee W."/>
            <person name="Lennon N."/>
            <person name="Letendre F."/>
            <person name="LeVine R."/>
            <person name="Lipovsky A."/>
            <person name="Liu X."/>
            <person name="Liu J."/>
            <person name="Liu S."/>
            <person name="Lokyitsang T."/>
            <person name="Lokyitsang Y."/>
            <person name="Lubonja R."/>
            <person name="Lui A."/>
            <person name="MacDonald P."/>
            <person name="Magnisalis V."/>
            <person name="Maru K."/>
            <person name="Matthews C."/>
            <person name="McCusker W."/>
            <person name="McDonough S."/>
            <person name="Mehta T."/>
            <person name="Meldrim J."/>
            <person name="Meneus L."/>
            <person name="Mihai O."/>
            <person name="Mihalev A."/>
            <person name="Mihova T."/>
            <person name="Mittelman R."/>
            <person name="Mlenga V."/>
            <person name="Montmayeur A."/>
            <person name="Mulrain L."/>
            <person name="Navidi A."/>
            <person name="Naylor J."/>
            <person name="Negash T."/>
            <person name="Nguyen T."/>
            <person name="Nguyen N."/>
            <person name="Nicol R."/>
            <person name="Norbu C."/>
            <person name="Norbu N."/>
            <person name="Novod N."/>
            <person name="O'Neill B."/>
            <person name="Osman S."/>
            <person name="Markiewicz E."/>
            <person name="Oyono O.L."/>
            <person name="Patti C."/>
            <person name="Phunkhang P."/>
            <person name="Pierre F."/>
            <person name="Priest M."/>
            <person name="Raghuraman S."/>
            <person name="Rege F."/>
            <person name="Reyes R."/>
            <person name="Rise C."/>
            <person name="Rogov P."/>
            <person name="Ross K."/>
            <person name="Ryan E."/>
            <person name="Settipalli S."/>
            <person name="Shea T."/>
            <person name="Sherpa N."/>
            <person name="Shi L."/>
            <person name="Shih D."/>
            <person name="Sparrow T."/>
            <person name="Spaulding J."/>
            <person name="Stalker J."/>
            <person name="Stange-Thomann N."/>
            <person name="Stavropoulos S."/>
            <person name="Stone C."/>
            <person name="Strader C."/>
            <person name="Tesfaye S."/>
            <person name="Thomson T."/>
            <person name="Thoulutsang Y."/>
            <person name="Thoulutsang D."/>
            <person name="Topham K."/>
            <person name="Topping I."/>
            <person name="Tsamla T."/>
            <person name="Vassiliev H."/>
            <person name="Vo A."/>
            <person name="Wangchuk T."/>
            <person name="Wangdi T."/>
            <person name="Weiand M."/>
            <person name="Wilkinson J."/>
            <person name="Wilson A."/>
            <person name="Yadav S."/>
            <person name="Young G."/>
            <person name="Yu Q."/>
            <person name="Zembek L."/>
            <person name="Zhong D."/>
            <person name="Zimmer A."/>
            <person name="Zwirko Z."/>
            <person name="Jaffe D.B."/>
            <person name="Alvarez P."/>
            <person name="Brockman W."/>
            <person name="Butler J."/>
            <person name="Chin C."/>
            <person name="Gnerre S."/>
            <person name="Grabherr M."/>
            <person name="Kleber M."/>
            <person name="Mauceli E."/>
            <person name="MacCallum I."/>
        </authorList>
    </citation>
    <scope>NUCLEOTIDE SEQUENCE [LARGE SCALE GENOMIC DNA]</scope>
    <source>
        <strain evidence="8">Tucson 14030-0811.24</strain>
    </source>
</reference>
<dbReference type="STRING" id="7260.A0A0Q9X860"/>
<evidence type="ECO:0000256" key="3">
    <source>
        <dbReference type="ARBA" id="ARBA00022989"/>
    </source>
</evidence>
<evidence type="ECO:0000256" key="1">
    <source>
        <dbReference type="ARBA" id="ARBA00004141"/>
    </source>
</evidence>
<keyword evidence="8" id="KW-1185">Reference proteome</keyword>
<keyword evidence="3 5" id="KW-1133">Transmembrane helix</keyword>
<organism evidence="7 8">
    <name type="scientific">Drosophila willistoni</name>
    <name type="common">Fruit fly</name>
    <dbReference type="NCBI Taxonomy" id="7260"/>
    <lineage>
        <taxon>Eukaryota</taxon>
        <taxon>Metazoa</taxon>
        <taxon>Ecdysozoa</taxon>
        <taxon>Arthropoda</taxon>
        <taxon>Hexapoda</taxon>
        <taxon>Insecta</taxon>
        <taxon>Pterygota</taxon>
        <taxon>Neoptera</taxon>
        <taxon>Endopterygota</taxon>
        <taxon>Diptera</taxon>
        <taxon>Brachycera</taxon>
        <taxon>Muscomorpha</taxon>
        <taxon>Ephydroidea</taxon>
        <taxon>Drosophilidae</taxon>
        <taxon>Drosophila</taxon>
        <taxon>Sophophora</taxon>
    </lineage>
</organism>
<keyword evidence="4 5" id="KW-0472">Membrane</keyword>
<evidence type="ECO:0000313" key="7">
    <source>
        <dbReference type="EMBL" id="KRG00179.1"/>
    </source>
</evidence>
<feature type="domain" description="PIG-P" evidence="6">
    <location>
        <begin position="11"/>
        <end position="154"/>
    </location>
</feature>
<dbReference type="PANTHER" id="PTHR46346:SF1">
    <property type="entry name" value="PHOSPHATIDYLINOSITOL N-ACETYLGLUCOSAMINYLTRANSFERASE SUBUNIT P"/>
    <property type="match status" value="1"/>
</dbReference>
<dbReference type="GO" id="GO:0005783">
    <property type="term" value="C:endoplasmic reticulum"/>
    <property type="evidence" value="ECO:0007669"/>
    <property type="project" value="TreeGrafter"/>
</dbReference>
<dbReference type="KEGG" id="dwi:26529658"/>
<keyword evidence="2 5" id="KW-0812">Transmembrane</keyword>
<evidence type="ECO:0000256" key="4">
    <source>
        <dbReference type="ARBA" id="ARBA00023136"/>
    </source>
</evidence>
<dbReference type="PhylomeDB" id="A0A0Q9X860"/>
<dbReference type="InterPro" id="IPR052263">
    <property type="entry name" value="GPI_Anchor_Biosynth"/>
</dbReference>
<dbReference type="GO" id="GO:0016020">
    <property type="term" value="C:membrane"/>
    <property type="evidence" value="ECO:0007669"/>
    <property type="project" value="UniProtKB-SubCell"/>
</dbReference>
<proteinExistence type="predicted"/>
<evidence type="ECO:0000313" key="8">
    <source>
        <dbReference type="Proteomes" id="UP000007798"/>
    </source>
</evidence>
<dbReference type="Proteomes" id="UP000007798">
    <property type="component" value="Unassembled WGS sequence"/>
</dbReference>
<dbReference type="FunCoup" id="A0A0Q9X860">
    <property type="interactions" value="79"/>
</dbReference>
<dbReference type="PANTHER" id="PTHR46346">
    <property type="entry name" value="PHOSPHATIDYLINOSITOL N-ACETYLGLUCOSAMINYLTRANSFERASE SUBUNIT P"/>
    <property type="match status" value="1"/>
</dbReference>
<evidence type="ECO:0000256" key="2">
    <source>
        <dbReference type="ARBA" id="ARBA00022692"/>
    </source>
</evidence>
<feature type="transmembrane region" description="Helical" evidence="5">
    <location>
        <begin position="12"/>
        <end position="38"/>
    </location>
</feature>